<evidence type="ECO:0000313" key="1">
    <source>
        <dbReference type="EMBL" id="MBD8037379.1"/>
    </source>
</evidence>
<comment type="caution">
    <text evidence="1">The sequence shown here is derived from an EMBL/GenBank/DDBJ whole genome shotgun (WGS) entry which is preliminary data.</text>
</comment>
<dbReference type="RefSeq" id="WP_191700430.1">
    <property type="nucleotide sequence ID" value="NZ_JACSPZ010000004.1"/>
</dbReference>
<dbReference type="Proteomes" id="UP000619101">
    <property type="component" value="Unassembled WGS sequence"/>
</dbReference>
<dbReference type="SUPFAM" id="SSF160424">
    <property type="entry name" value="BH3703-like"/>
    <property type="match status" value="1"/>
</dbReference>
<gene>
    <name evidence="1" type="ORF">H9635_11535</name>
</gene>
<protein>
    <submittedName>
        <fullName evidence="1">DUF600 family protein</fullName>
    </submittedName>
</protein>
<dbReference type="Pfam" id="PF04634">
    <property type="entry name" value="YezG-like"/>
    <property type="match status" value="1"/>
</dbReference>
<proteinExistence type="predicted"/>
<name>A0ABR8XZM0_9BACL</name>
<keyword evidence="2" id="KW-1185">Reference proteome</keyword>
<dbReference type="Gene3D" id="3.30.500.20">
    <property type="entry name" value="BH3703-like domains"/>
    <property type="match status" value="1"/>
</dbReference>
<accession>A0ABR8XZM0</accession>
<sequence>MSFEIELNELYKQIAQQVNDLIPIEWSDFYFNGEVKNKEGGVFFFFTPIGNNEPVYSHDIPDLYPIVESVYDEKLHKLFEQTVKLQQVFIDNDQEPWFSVTLILNSLGKLNVHFDYTNWHDSEFGPAARIEYFDYKYVSKNKDQFDLDLIERMQKFEEK</sequence>
<dbReference type="NCBIfam" id="TIGR01741">
    <property type="entry name" value="staph_tand_hypo"/>
    <property type="match status" value="1"/>
</dbReference>
<reference evidence="1 2" key="1">
    <citation type="submission" date="2020-08" db="EMBL/GenBank/DDBJ databases">
        <title>A Genomic Blueprint of the Chicken Gut Microbiome.</title>
        <authorList>
            <person name="Gilroy R."/>
            <person name="Ravi A."/>
            <person name="Getino M."/>
            <person name="Pursley I."/>
            <person name="Horton D.L."/>
            <person name="Alikhan N.-F."/>
            <person name="Baker D."/>
            <person name="Gharbi K."/>
            <person name="Hall N."/>
            <person name="Watson M."/>
            <person name="Adriaenssens E.M."/>
            <person name="Foster-Nyarko E."/>
            <person name="Jarju S."/>
            <person name="Secka A."/>
            <person name="Antonio M."/>
            <person name="Oren A."/>
            <person name="Chaudhuri R."/>
            <person name="La Ragione R.M."/>
            <person name="Hildebrand F."/>
            <person name="Pallen M.J."/>
        </authorList>
    </citation>
    <scope>NUCLEOTIDE SEQUENCE [LARGE SCALE GENOMIC DNA]</scope>
    <source>
        <strain evidence="1 2">A46</strain>
    </source>
</reference>
<evidence type="ECO:0000313" key="2">
    <source>
        <dbReference type="Proteomes" id="UP000619101"/>
    </source>
</evidence>
<dbReference type="InterPro" id="IPR006728">
    <property type="entry name" value="YezG-like"/>
</dbReference>
<dbReference type="EMBL" id="JACSPZ010000004">
    <property type="protein sequence ID" value="MBD8037379.1"/>
    <property type="molecule type" value="Genomic_DNA"/>
</dbReference>
<organism evidence="1 2">
    <name type="scientific">Solibacillus faecavium</name>
    <dbReference type="NCBI Taxonomy" id="2762221"/>
    <lineage>
        <taxon>Bacteria</taxon>
        <taxon>Bacillati</taxon>
        <taxon>Bacillota</taxon>
        <taxon>Bacilli</taxon>
        <taxon>Bacillales</taxon>
        <taxon>Caryophanaceae</taxon>
        <taxon>Solibacillus</taxon>
    </lineage>
</organism>
<dbReference type="InterPro" id="IPR036170">
    <property type="entry name" value="YezG-like_sf"/>
</dbReference>